<dbReference type="GO" id="GO:0000156">
    <property type="term" value="F:phosphorelay response regulator activity"/>
    <property type="evidence" value="ECO:0007669"/>
    <property type="project" value="TreeGrafter"/>
</dbReference>
<dbReference type="AlphaFoldDB" id="A0A6J6FPT3"/>
<evidence type="ECO:0000313" key="9">
    <source>
        <dbReference type="EMBL" id="CAB4856099.1"/>
    </source>
</evidence>
<feature type="domain" description="Response regulatory" evidence="6">
    <location>
        <begin position="2"/>
        <end position="115"/>
    </location>
</feature>
<sequence>MTILLVEDDRAIADALVDGLRDNGYKVTHVVLGSEAVAKVRGGGITAVILDLGLPDIDGTEVCRQIRTFSHVPIIVASARETEMDRVTVLDMGADDYVVKPFGIKELVARIHAVMRRASGTVAPVTHIEVGALIIDTKSRTVSVDGESVAFTPKEFDLLTYLAREPGTVFRRADILRDVWETTWYGTTKTLDAHVASIRKKLGDPEWVESVRGVGFTLRIVS</sequence>
<evidence type="ECO:0000256" key="3">
    <source>
        <dbReference type="ARBA" id="ARBA00023015"/>
    </source>
</evidence>
<keyword evidence="2" id="KW-0902">Two-component regulatory system</keyword>
<evidence type="ECO:0000256" key="4">
    <source>
        <dbReference type="ARBA" id="ARBA00023125"/>
    </source>
</evidence>
<evidence type="ECO:0000256" key="2">
    <source>
        <dbReference type="ARBA" id="ARBA00023012"/>
    </source>
</evidence>
<dbReference type="PANTHER" id="PTHR48111">
    <property type="entry name" value="REGULATOR OF RPOS"/>
    <property type="match status" value="1"/>
</dbReference>
<dbReference type="SUPFAM" id="SSF46894">
    <property type="entry name" value="C-terminal effector domain of the bipartite response regulators"/>
    <property type="match status" value="1"/>
</dbReference>
<dbReference type="InterPro" id="IPR036388">
    <property type="entry name" value="WH-like_DNA-bd_sf"/>
</dbReference>
<dbReference type="GO" id="GO:0006355">
    <property type="term" value="P:regulation of DNA-templated transcription"/>
    <property type="evidence" value="ECO:0007669"/>
    <property type="project" value="InterPro"/>
</dbReference>
<dbReference type="PROSITE" id="PS51755">
    <property type="entry name" value="OMPR_PHOB"/>
    <property type="match status" value="1"/>
</dbReference>
<dbReference type="Pfam" id="PF00072">
    <property type="entry name" value="Response_reg"/>
    <property type="match status" value="1"/>
</dbReference>
<dbReference type="Gene3D" id="1.10.10.10">
    <property type="entry name" value="Winged helix-like DNA-binding domain superfamily/Winged helix DNA-binding domain"/>
    <property type="match status" value="1"/>
</dbReference>
<dbReference type="Gene3D" id="3.40.50.2300">
    <property type="match status" value="1"/>
</dbReference>
<dbReference type="EMBL" id="CAEZTZ010000138">
    <property type="protein sequence ID" value="CAB4590370.1"/>
    <property type="molecule type" value="Genomic_DNA"/>
</dbReference>
<feature type="domain" description="OmpR/PhoB-type" evidence="7">
    <location>
        <begin position="125"/>
        <end position="220"/>
    </location>
</feature>
<dbReference type="FunFam" id="1.10.10.10:FF:000018">
    <property type="entry name" value="DNA-binding response regulator ResD"/>
    <property type="match status" value="1"/>
</dbReference>
<dbReference type="SMART" id="SM00862">
    <property type="entry name" value="Trans_reg_C"/>
    <property type="match status" value="1"/>
</dbReference>
<keyword evidence="1" id="KW-0597">Phosphoprotein</keyword>
<evidence type="ECO:0000259" key="7">
    <source>
        <dbReference type="PROSITE" id="PS51755"/>
    </source>
</evidence>
<gene>
    <name evidence="8" type="ORF">UFOPK1767_00909</name>
    <name evidence="9" type="ORF">UFOPK3339_00119</name>
</gene>
<dbReference type="SUPFAM" id="SSF52172">
    <property type="entry name" value="CheY-like"/>
    <property type="match status" value="1"/>
</dbReference>
<evidence type="ECO:0000256" key="5">
    <source>
        <dbReference type="ARBA" id="ARBA00023163"/>
    </source>
</evidence>
<evidence type="ECO:0000259" key="6">
    <source>
        <dbReference type="PROSITE" id="PS50110"/>
    </source>
</evidence>
<reference evidence="8" key="1">
    <citation type="submission" date="2020-05" db="EMBL/GenBank/DDBJ databases">
        <authorList>
            <person name="Chiriac C."/>
            <person name="Salcher M."/>
            <person name="Ghai R."/>
            <person name="Kavagutti S V."/>
        </authorList>
    </citation>
    <scope>NUCLEOTIDE SEQUENCE</scope>
</reference>
<organism evidence="8">
    <name type="scientific">freshwater metagenome</name>
    <dbReference type="NCBI Taxonomy" id="449393"/>
    <lineage>
        <taxon>unclassified sequences</taxon>
        <taxon>metagenomes</taxon>
        <taxon>ecological metagenomes</taxon>
    </lineage>
</organism>
<accession>A0A6J6FPT3</accession>
<dbReference type="Pfam" id="PF00486">
    <property type="entry name" value="Trans_reg_C"/>
    <property type="match status" value="1"/>
</dbReference>
<dbReference type="Gene3D" id="6.10.250.690">
    <property type="match status" value="1"/>
</dbReference>
<keyword evidence="5" id="KW-0804">Transcription</keyword>
<dbReference type="SMART" id="SM00448">
    <property type="entry name" value="REC"/>
    <property type="match status" value="1"/>
</dbReference>
<dbReference type="InterPro" id="IPR039420">
    <property type="entry name" value="WalR-like"/>
</dbReference>
<keyword evidence="3" id="KW-0805">Transcription regulation</keyword>
<dbReference type="InterPro" id="IPR001789">
    <property type="entry name" value="Sig_transdc_resp-reg_receiver"/>
</dbReference>
<evidence type="ECO:0000313" key="8">
    <source>
        <dbReference type="EMBL" id="CAB4590370.1"/>
    </source>
</evidence>
<evidence type="ECO:0000256" key="1">
    <source>
        <dbReference type="ARBA" id="ARBA00022553"/>
    </source>
</evidence>
<dbReference type="InterPro" id="IPR016032">
    <property type="entry name" value="Sig_transdc_resp-reg_C-effctor"/>
</dbReference>
<keyword evidence="4" id="KW-0238">DNA-binding</keyword>
<dbReference type="GO" id="GO:0000976">
    <property type="term" value="F:transcription cis-regulatory region binding"/>
    <property type="evidence" value="ECO:0007669"/>
    <property type="project" value="TreeGrafter"/>
</dbReference>
<dbReference type="EMBL" id="CAFBLF010000009">
    <property type="protein sequence ID" value="CAB4856099.1"/>
    <property type="molecule type" value="Genomic_DNA"/>
</dbReference>
<dbReference type="GO" id="GO:0005829">
    <property type="term" value="C:cytosol"/>
    <property type="evidence" value="ECO:0007669"/>
    <property type="project" value="TreeGrafter"/>
</dbReference>
<dbReference type="PROSITE" id="PS50110">
    <property type="entry name" value="RESPONSE_REGULATORY"/>
    <property type="match status" value="1"/>
</dbReference>
<dbReference type="InterPro" id="IPR001867">
    <property type="entry name" value="OmpR/PhoB-type_DNA-bd"/>
</dbReference>
<dbReference type="InterPro" id="IPR011006">
    <property type="entry name" value="CheY-like_superfamily"/>
</dbReference>
<protein>
    <submittedName>
        <fullName evidence="8">Unannotated protein</fullName>
    </submittedName>
</protein>
<proteinExistence type="predicted"/>
<dbReference type="CDD" id="cd00383">
    <property type="entry name" value="trans_reg_C"/>
    <property type="match status" value="1"/>
</dbReference>
<dbReference type="GO" id="GO:0032993">
    <property type="term" value="C:protein-DNA complex"/>
    <property type="evidence" value="ECO:0007669"/>
    <property type="project" value="TreeGrafter"/>
</dbReference>
<dbReference type="PANTHER" id="PTHR48111:SF1">
    <property type="entry name" value="TWO-COMPONENT RESPONSE REGULATOR ORR33"/>
    <property type="match status" value="1"/>
</dbReference>
<name>A0A6J6FPT3_9ZZZZ</name>